<dbReference type="PROSITE" id="PS50219">
    <property type="entry name" value="CNH"/>
    <property type="match status" value="1"/>
</dbReference>
<dbReference type="Pfam" id="PF15405">
    <property type="entry name" value="PH_5"/>
    <property type="match status" value="1"/>
</dbReference>
<dbReference type="Proteomes" id="UP001202479">
    <property type="component" value="Unassembled WGS sequence"/>
</dbReference>
<evidence type="ECO:0000256" key="3">
    <source>
        <dbReference type="SAM" id="MobiDB-lite"/>
    </source>
</evidence>
<accession>A0AAI9WZG9</accession>
<name>A0AAI9WZG9_9ASCO</name>
<evidence type="ECO:0000256" key="1">
    <source>
        <dbReference type="ARBA" id="ARBA00022553"/>
    </source>
</evidence>
<dbReference type="PANTHER" id="PTHR46572:SF1">
    <property type="entry name" value="RHO1 GUANINE NUCLEOTIDE EXCHANGE FACTOR TUS1"/>
    <property type="match status" value="1"/>
</dbReference>
<dbReference type="Gene3D" id="2.30.29.30">
    <property type="entry name" value="Pleckstrin-homology domain (PH domain)/Phosphotyrosine-binding domain (PTB)"/>
    <property type="match status" value="1"/>
</dbReference>
<dbReference type="SUPFAM" id="SSF48065">
    <property type="entry name" value="DBL homology domain (DH-domain)"/>
    <property type="match status" value="1"/>
</dbReference>
<feature type="domain" description="CNH" evidence="6">
    <location>
        <begin position="1089"/>
        <end position="1413"/>
    </location>
</feature>
<evidence type="ECO:0000259" key="5">
    <source>
        <dbReference type="PROSITE" id="PS50010"/>
    </source>
</evidence>
<dbReference type="InterPro" id="IPR001849">
    <property type="entry name" value="PH_domain"/>
</dbReference>
<dbReference type="EMBL" id="JAHUZD010000024">
    <property type="protein sequence ID" value="KAI3406352.2"/>
    <property type="molecule type" value="Genomic_DNA"/>
</dbReference>
<evidence type="ECO:0000259" key="4">
    <source>
        <dbReference type="PROSITE" id="PS50003"/>
    </source>
</evidence>
<dbReference type="PANTHER" id="PTHR46572">
    <property type="entry name" value="RHO1 GDP-GTP EXCHANGE PROTEIN 1-RELATED"/>
    <property type="match status" value="1"/>
</dbReference>
<feature type="compositionally biased region" description="Low complexity" evidence="3">
    <location>
        <begin position="1290"/>
        <end position="1304"/>
    </location>
</feature>
<sequence>MSKKLPRRKPPPSDFEATTSTLNSEFGPLPSISSNKNHIAEDSVTPATIIRRHNQSSSSSSLPPLQQQQQQTPPSKFLHSPPALYNQMHYFQTSAAAAAAATTKKEPEESSDYLFDESFASVDSTTTRPKGPKDIWEYDTCDKIDSPLNASNSATHANIQINRTLPQRSYQHMSRSSTVPKSNSTNTIMISSSSLSSPPYPISINEVKTPERSLPYPISPIEDFLQEEIEFMDSIDNGYAIDIDSPSQRRTRAIIEQSVTTSSPRINDVPNLSTSSSLSTFHAIQQHHHQQQQQQQPQCYYSSSPNFDSSSPLSGHIPRDNLSVHLQSNFTVSDAYSRSPSSRKSIHSMTDSTSSVYHSPYNIVDNADDPLEQYPSSPQYLQPRHSYRVVSDNPFFDDEGDVTRNEFESPATEYFDYNILPELPQSKDSTPSLPPVPRSKKEQELPPLPSPLPLDLPQLPFTSATLQAQHFEICSNIWSLSQLFKWSCKLQYWLKNSTVSKSELRKAIIRLFAFHRSDVPLDLVTRCSSAAFNTFVQTGAIEVVELQTANTDGERSVVLFHETIYVNGVLPGLTDCYSPVPHFKDEEIACYASSCQFSRMKNLERKMRNMNVKDIVLANDWATHWRLTIEDLRDIDPTMIKRQSLIFDLLRYEQTFIQRAKCFVEIVGPEFIKAAKNFTNNLSRIKEFEEDVLQTGKKIVQIHQGFLFEPLLKVLIAEGKFIKSIIEIVNIYTDWAKEVRPFLMKYMNNMPMIEDLLRIPNLKAYVDDHIGNLPRVRELKVNVPILFISTFNSRYQQIPLQLLDIQKKYQENEPEHFLLQQASDEIKKLGSKINDSKKFADNVHAIGQIKSQLSWKSNLRQVNLNLNSINRKFICRGDLTRKSDLKITTQVNHIILLDNFLLITERLKNPKSPGAHYKIIEDPIPIDFLIFEEKVTSSTVSSTKLAASSPHIQQQQQLQLQQQQQQQQTQLDDDVSVQYAVKLRYAGKTKHSYTYSCRTEREKDDWINYLSTAKTNMCKRLYSSAAYVTHSISNTCFAYDQNNRILKLQVVVPFDPICNICLDTLKKMKLIGMPKDIYNPNIPRSRVTYGTIRCCVTFIYKDLKFTLVGLSNGLYCCESKSRWKKVMNGSDFTKIHVDVNTGLVIILNDRYLKYYLIHQIINVYTETSTVLTGTLLSKDPVLFFAVVNHRNVTMLFLAKRRGSLTNFKVLIPETENNGVFSRFKDDRKFYIEAECYGISVFNSSFAVHTDKGFEILELDKLIPRSVPELPQPDPDISTPKKKIDQLSRKSSSTPTNGTSSSNAATAENIRKLVSSSHMMPLGMFKLSNNSEFLLVYDKFAIFINKHGKLSRYAILLFDFKAKAVHFKQNNLFIIKDDVLEILSISNLPKGSNKFIQVITGKDIRLVSSPESNDVTIAMANPLVPGLQLLFNLVPPDFDQVNA</sequence>
<dbReference type="InterPro" id="IPR035899">
    <property type="entry name" value="DBL_dom_sf"/>
</dbReference>
<organism evidence="7 8">
    <name type="scientific">Candida oxycetoniae</name>
    <dbReference type="NCBI Taxonomy" id="497107"/>
    <lineage>
        <taxon>Eukaryota</taxon>
        <taxon>Fungi</taxon>
        <taxon>Dikarya</taxon>
        <taxon>Ascomycota</taxon>
        <taxon>Saccharomycotina</taxon>
        <taxon>Pichiomycetes</taxon>
        <taxon>Debaryomycetaceae</taxon>
        <taxon>Candida/Lodderomyces clade</taxon>
        <taxon>Candida</taxon>
    </lineage>
</organism>
<feature type="compositionally biased region" description="Low complexity" evidence="3">
    <location>
        <begin position="333"/>
        <end position="343"/>
    </location>
</feature>
<dbReference type="InterPro" id="IPR057283">
    <property type="entry name" value="RGF3_WH"/>
</dbReference>
<protein>
    <submittedName>
        <fullName evidence="7">TUS1</fullName>
    </submittedName>
</protein>
<dbReference type="GeneID" id="73378450"/>
<evidence type="ECO:0000259" key="6">
    <source>
        <dbReference type="PROSITE" id="PS50219"/>
    </source>
</evidence>
<dbReference type="Gene3D" id="1.20.900.10">
    <property type="entry name" value="Dbl homology (DH) domain"/>
    <property type="match status" value="1"/>
</dbReference>
<reference evidence="7" key="1">
    <citation type="journal article" date="2022" name="DNA Res.">
        <title>Genome analysis of five recently described species of the CUG-Ser clade uncovers Candida theae as a new hybrid lineage with pathogenic potential in the Candida parapsilosis species complex.</title>
        <authorList>
            <person name="Mixao V."/>
            <person name="Del Olmo V."/>
            <person name="Hegedusova E."/>
            <person name="Saus E."/>
            <person name="Pryszcz L."/>
            <person name="Cillingova A."/>
            <person name="Nosek J."/>
            <person name="Gabaldon T."/>
        </authorList>
    </citation>
    <scope>NUCLEOTIDE SEQUENCE</scope>
    <source>
        <strain evidence="7">CBS 10844</strain>
    </source>
</reference>
<dbReference type="SUPFAM" id="SSF50729">
    <property type="entry name" value="PH domain-like"/>
    <property type="match status" value="1"/>
</dbReference>
<feature type="region of interest" description="Disordered" evidence="3">
    <location>
        <begin position="333"/>
        <end position="361"/>
    </location>
</feature>
<feature type="compositionally biased region" description="Low complexity" evidence="3">
    <location>
        <begin position="291"/>
        <end position="314"/>
    </location>
</feature>
<dbReference type="Pfam" id="PF23582">
    <property type="entry name" value="WHD_RGF3"/>
    <property type="match status" value="1"/>
</dbReference>
<feature type="region of interest" description="Disordered" evidence="3">
    <location>
        <begin position="1"/>
        <end position="81"/>
    </location>
</feature>
<feature type="region of interest" description="Disordered" evidence="3">
    <location>
        <begin position="258"/>
        <end position="320"/>
    </location>
</feature>
<dbReference type="SMART" id="SM00036">
    <property type="entry name" value="CNH"/>
    <property type="match status" value="1"/>
</dbReference>
<dbReference type="InterPro" id="IPR011993">
    <property type="entry name" value="PH-like_dom_sf"/>
</dbReference>
<evidence type="ECO:0000313" key="7">
    <source>
        <dbReference type="EMBL" id="KAI3406352.2"/>
    </source>
</evidence>
<comment type="caution">
    <text evidence="7">The sequence shown here is derived from an EMBL/GenBank/DDBJ whole genome shotgun (WGS) entry which is preliminary data.</text>
</comment>
<gene>
    <name evidence="7" type="ORF">KGF56_000833</name>
</gene>
<evidence type="ECO:0000313" key="8">
    <source>
        <dbReference type="Proteomes" id="UP001202479"/>
    </source>
</evidence>
<dbReference type="PROSITE" id="PS50010">
    <property type="entry name" value="DH_2"/>
    <property type="match status" value="1"/>
</dbReference>
<dbReference type="Pfam" id="PF00780">
    <property type="entry name" value="CNH"/>
    <property type="match status" value="1"/>
</dbReference>
<dbReference type="InterPro" id="IPR041675">
    <property type="entry name" value="PH_5"/>
</dbReference>
<feature type="compositionally biased region" description="Polar residues" evidence="3">
    <location>
        <begin position="258"/>
        <end position="283"/>
    </location>
</feature>
<feature type="region of interest" description="Disordered" evidence="3">
    <location>
        <begin position="422"/>
        <end position="449"/>
    </location>
</feature>
<dbReference type="InterPro" id="IPR052233">
    <property type="entry name" value="Rho-type_GEFs"/>
</dbReference>
<dbReference type="RefSeq" id="XP_049182097.1">
    <property type="nucleotide sequence ID" value="XM_049326783.1"/>
</dbReference>
<evidence type="ECO:0000256" key="2">
    <source>
        <dbReference type="ARBA" id="ARBA00022658"/>
    </source>
</evidence>
<feature type="domain" description="DH" evidence="5">
    <location>
        <begin position="641"/>
        <end position="836"/>
    </location>
</feature>
<dbReference type="SMART" id="SM00233">
    <property type="entry name" value="PH"/>
    <property type="match status" value="1"/>
</dbReference>
<keyword evidence="2" id="KW-0344">Guanine-nucleotide releasing factor</keyword>
<feature type="compositionally biased region" description="Low complexity" evidence="3">
    <location>
        <begin position="55"/>
        <end position="75"/>
    </location>
</feature>
<keyword evidence="1" id="KW-0597">Phosphoprotein</keyword>
<feature type="compositionally biased region" description="Basic residues" evidence="3">
    <location>
        <begin position="1"/>
        <end position="10"/>
    </location>
</feature>
<dbReference type="GO" id="GO:0005085">
    <property type="term" value="F:guanyl-nucleotide exchange factor activity"/>
    <property type="evidence" value="ECO:0007669"/>
    <property type="project" value="UniProtKB-KW"/>
</dbReference>
<feature type="domain" description="PH" evidence="4">
    <location>
        <begin position="872"/>
        <end position="1015"/>
    </location>
</feature>
<keyword evidence="8" id="KW-1185">Reference proteome</keyword>
<dbReference type="PROSITE" id="PS50003">
    <property type="entry name" value="PH_DOMAIN"/>
    <property type="match status" value="1"/>
</dbReference>
<dbReference type="InterPro" id="IPR001180">
    <property type="entry name" value="CNH_dom"/>
</dbReference>
<dbReference type="InterPro" id="IPR000219">
    <property type="entry name" value="DH_dom"/>
</dbReference>
<feature type="region of interest" description="Disordered" evidence="3">
    <location>
        <begin position="1266"/>
        <end position="1304"/>
    </location>
</feature>
<proteinExistence type="predicted"/>